<feature type="non-terminal residue" evidence="2">
    <location>
        <position position="1"/>
    </location>
</feature>
<sequence>EGTSLAAERRWRAAGQPRRAADSNGWPTYRWRRQRGRDERWGDRQRDVGRGHV</sequence>
<proteinExistence type="predicted"/>
<reference evidence="2" key="1">
    <citation type="submission" date="2020-02" db="EMBL/GenBank/DDBJ databases">
        <authorList>
            <person name="Meier V. D."/>
        </authorList>
    </citation>
    <scope>NUCLEOTIDE SEQUENCE</scope>
    <source>
        <strain evidence="2">AVDCRST_MAG93</strain>
    </source>
</reference>
<organism evidence="2">
    <name type="scientific">uncultured Chloroflexia bacterium</name>
    <dbReference type="NCBI Taxonomy" id="1672391"/>
    <lineage>
        <taxon>Bacteria</taxon>
        <taxon>Bacillati</taxon>
        <taxon>Chloroflexota</taxon>
        <taxon>Chloroflexia</taxon>
        <taxon>environmental samples</taxon>
    </lineage>
</organism>
<feature type="region of interest" description="Disordered" evidence="1">
    <location>
        <begin position="1"/>
        <end position="28"/>
    </location>
</feature>
<protein>
    <submittedName>
        <fullName evidence="2">Uncharacterized protein</fullName>
    </submittedName>
</protein>
<accession>A0A6J4JZC9</accession>
<evidence type="ECO:0000256" key="1">
    <source>
        <dbReference type="SAM" id="MobiDB-lite"/>
    </source>
</evidence>
<feature type="non-terminal residue" evidence="2">
    <location>
        <position position="53"/>
    </location>
</feature>
<evidence type="ECO:0000313" key="2">
    <source>
        <dbReference type="EMBL" id="CAA9291709.1"/>
    </source>
</evidence>
<gene>
    <name evidence="2" type="ORF">AVDCRST_MAG93-3952</name>
</gene>
<dbReference type="AlphaFoldDB" id="A0A6J4JZC9"/>
<name>A0A6J4JZC9_9CHLR</name>
<dbReference type="EMBL" id="CADCTR010001339">
    <property type="protein sequence ID" value="CAA9291709.1"/>
    <property type="molecule type" value="Genomic_DNA"/>
</dbReference>